<dbReference type="RefSeq" id="WP_329776064.1">
    <property type="nucleotide sequence ID" value="NZ_JAYDYW010000011.1"/>
</dbReference>
<evidence type="ECO:0000259" key="1">
    <source>
        <dbReference type="SMART" id="SM00849"/>
    </source>
</evidence>
<proteinExistence type="predicted"/>
<protein>
    <submittedName>
        <fullName evidence="2">MBL fold metallo-hydrolase</fullName>
    </submittedName>
</protein>
<name>A0ABU7G9F3_9ALTE</name>
<comment type="caution">
    <text evidence="2">The sequence shown here is derived from an EMBL/GenBank/DDBJ whole genome shotgun (WGS) entry which is preliminary data.</text>
</comment>
<dbReference type="Pfam" id="PF00753">
    <property type="entry name" value="Lactamase_B"/>
    <property type="match status" value="1"/>
</dbReference>
<reference evidence="3" key="1">
    <citation type="submission" date="2023-07" db="EMBL/GenBank/DDBJ databases">
        <title>Draft genome sequence of Agarivorans aestuarii strain ZMCS4, a CAZymes producing bacteria isolated from the marine brown algae Clodostephus spongiosus.</title>
        <authorList>
            <person name="Lorente B."/>
            <person name="Cabral C."/>
            <person name="Frias J."/>
            <person name="Faria J."/>
            <person name="Toubarro D."/>
        </authorList>
    </citation>
    <scope>NUCLEOTIDE SEQUENCE [LARGE SCALE GENOMIC DNA]</scope>
    <source>
        <strain evidence="3">ZMCS4</strain>
    </source>
</reference>
<dbReference type="PANTHER" id="PTHR42951">
    <property type="entry name" value="METALLO-BETA-LACTAMASE DOMAIN-CONTAINING"/>
    <property type="match status" value="1"/>
</dbReference>
<dbReference type="SUPFAM" id="SSF56281">
    <property type="entry name" value="Metallo-hydrolase/oxidoreductase"/>
    <property type="match status" value="1"/>
</dbReference>
<organism evidence="2 3">
    <name type="scientific">Agarivorans aestuarii</name>
    <dbReference type="NCBI Taxonomy" id="1563703"/>
    <lineage>
        <taxon>Bacteria</taxon>
        <taxon>Pseudomonadati</taxon>
        <taxon>Pseudomonadota</taxon>
        <taxon>Gammaproteobacteria</taxon>
        <taxon>Alteromonadales</taxon>
        <taxon>Alteromonadaceae</taxon>
        <taxon>Agarivorans</taxon>
    </lineage>
</organism>
<gene>
    <name evidence="2" type="ORF">SNR37_000407</name>
</gene>
<evidence type="ECO:0000313" key="3">
    <source>
        <dbReference type="Proteomes" id="UP001310248"/>
    </source>
</evidence>
<keyword evidence="3" id="KW-1185">Reference proteome</keyword>
<reference evidence="2 3" key="2">
    <citation type="submission" date="2023-12" db="EMBL/GenBank/DDBJ databases">
        <authorList>
            <consortium name="Cladostephus spongiosus"/>
            <person name="Lorente B."/>
            <person name="Cabral C."/>
            <person name="Frias J."/>
            <person name="Faria J."/>
            <person name="Toubarro D."/>
        </authorList>
    </citation>
    <scope>NUCLEOTIDE SEQUENCE [LARGE SCALE GENOMIC DNA]</scope>
    <source>
        <strain evidence="2 3">ZMCS4</strain>
    </source>
</reference>
<dbReference type="InterPro" id="IPR001279">
    <property type="entry name" value="Metallo-B-lactamas"/>
</dbReference>
<dbReference type="InterPro" id="IPR050855">
    <property type="entry name" value="NDM-1-like"/>
</dbReference>
<feature type="domain" description="Metallo-beta-lactamase" evidence="1">
    <location>
        <begin position="10"/>
        <end position="209"/>
    </location>
</feature>
<sequence length="248" mass="28246">MKIHQLEGYIQNIFLVEYPTKLLLLDGCCRADVAMLRRYICEELARPLSQLELVMVTHMHPDHAGGASYLHRRFKLSIAGAEHPGEWYQGIAGRCKHLVDLALAHYVAKRHRRAKANLWYSPKLTFTHRLKDGQSLPGFEDWQVCFTPGHTDRDLSLYHPASKTLYVADCILRVKGSLICPFPISNPSLYRQSIERFSQMQVDNYLLAHGEGGKISQAELSQLQQLCPEQATSYKGFLGELLRKRLAA</sequence>
<dbReference type="InterPro" id="IPR036866">
    <property type="entry name" value="RibonucZ/Hydroxyglut_hydro"/>
</dbReference>
<accession>A0ABU7G9F3</accession>
<dbReference type="EMBL" id="JAYDYW010000011">
    <property type="protein sequence ID" value="MEE1675085.1"/>
    <property type="molecule type" value="Genomic_DNA"/>
</dbReference>
<dbReference type="Proteomes" id="UP001310248">
    <property type="component" value="Unassembled WGS sequence"/>
</dbReference>
<dbReference type="SMART" id="SM00849">
    <property type="entry name" value="Lactamase_B"/>
    <property type="match status" value="1"/>
</dbReference>
<evidence type="ECO:0000313" key="2">
    <source>
        <dbReference type="EMBL" id="MEE1675085.1"/>
    </source>
</evidence>
<dbReference type="Gene3D" id="3.60.15.10">
    <property type="entry name" value="Ribonuclease Z/Hydroxyacylglutathione hydrolase-like"/>
    <property type="match status" value="1"/>
</dbReference>